<gene>
    <name evidence="1" type="ORF">QF035_004166</name>
</gene>
<proteinExistence type="predicted"/>
<keyword evidence="2" id="KW-1185">Reference proteome</keyword>
<accession>A0ABU0SSP4</accession>
<evidence type="ECO:0000313" key="2">
    <source>
        <dbReference type="Proteomes" id="UP001230328"/>
    </source>
</evidence>
<protein>
    <submittedName>
        <fullName evidence="1">Uncharacterized protein</fullName>
    </submittedName>
</protein>
<name>A0ABU0SSP4_9ACTN</name>
<dbReference type="Proteomes" id="UP001230328">
    <property type="component" value="Unassembled WGS sequence"/>
</dbReference>
<evidence type="ECO:0000313" key="1">
    <source>
        <dbReference type="EMBL" id="MDQ1026584.1"/>
    </source>
</evidence>
<comment type="caution">
    <text evidence="1">The sequence shown here is derived from an EMBL/GenBank/DDBJ whole genome shotgun (WGS) entry which is preliminary data.</text>
</comment>
<reference evidence="1 2" key="1">
    <citation type="submission" date="2023-07" db="EMBL/GenBank/DDBJ databases">
        <title>Comparative genomics of wheat-associated soil bacteria to identify genetic determinants of phenazine resistance.</title>
        <authorList>
            <person name="Mouncey N."/>
        </authorList>
    </citation>
    <scope>NUCLEOTIDE SEQUENCE [LARGE SCALE GENOMIC DNA]</scope>
    <source>
        <strain evidence="1 2">V2I4</strain>
    </source>
</reference>
<organism evidence="1 2">
    <name type="scientific">Streptomyces umbrinus</name>
    <dbReference type="NCBI Taxonomy" id="67370"/>
    <lineage>
        <taxon>Bacteria</taxon>
        <taxon>Bacillati</taxon>
        <taxon>Actinomycetota</taxon>
        <taxon>Actinomycetes</taxon>
        <taxon>Kitasatosporales</taxon>
        <taxon>Streptomycetaceae</taxon>
        <taxon>Streptomyces</taxon>
        <taxon>Streptomyces phaeochromogenes group</taxon>
    </lineage>
</organism>
<dbReference type="EMBL" id="JAUSZI010000002">
    <property type="protein sequence ID" value="MDQ1026584.1"/>
    <property type="molecule type" value="Genomic_DNA"/>
</dbReference>
<sequence length="40" mass="4480">MPHELAPLRLPALLPDRIRDRLRAAPGHPRELGEVPCRGC</sequence>